<evidence type="ECO:0000256" key="4">
    <source>
        <dbReference type="ARBA" id="ARBA00022989"/>
    </source>
</evidence>
<evidence type="ECO:0000256" key="1">
    <source>
        <dbReference type="ARBA" id="ARBA00004141"/>
    </source>
</evidence>
<comment type="caution">
    <text evidence="7">The sequence shown here is derived from an EMBL/GenBank/DDBJ whole genome shotgun (WGS) entry which is preliminary data.</text>
</comment>
<evidence type="ECO:0000256" key="5">
    <source>
        <dbReference type="ARBA" id="ARBA00023136"/>
    </source>
</evidence>
<dbReference type="AlphaFoldDB" id="A0A402A9L5"/>
<organism evidence="7 8">
    <name type="scientific">Tengunoibacter tsumagoiensis</name>
    <dbReference type="NCBI Taxonomy" id="2014871"/>
    <lineage>
        <taxon>Bacteria</taxon>
        <taxon>Bacillati</taxon>
        <taxon>Chloroflexota</taxon>
        <taxon>Ktedonobacteria</taxon>
        <taxon>Ktedonobacterales</taxon>
        <taxon>Dictyobacteraceae</taxon>
        <taxon>Tengunoibacter</taxon>
    </lineage>
</organism>
<keyword evidence="3 6" id="KW-0812">Transmembrane</keyword>
<feature type="transmembrane region" description="Helical" evidence="6">
    <location>
        <begin position="31"/>
        <end position="51"/>
    </location>
</feature>
<feature type="transmembrane region" description="Helical" evidence="6">
    <location>
        <begin position="63"/>
        <end position="84"/>
    </location>
</feature>
<evidence type="ECO:0000256" key="3">
    <source>
        <dbReference type="ARBA" id="ARBA00022692"/>
    </source>
</evidence>
<dbReference type="GO" id="GO:0022857">
    <property type="term" value="F:transmembrane transporter activity"/>
    <property type="evidence" value="ECO:0007669"/>
    <property type="project" value="InterPro"/>
</dbReference>
<dbReference type="OrthoDB" id="8274074at2"/>
<dbReference type="PANTHER" id="PTHR45649:SF26">
    <property type="entry name" value="OS04G0435100 PROTEIN"/>
    <property type="match status" value="1"/>
</dbReference>
<dbReference type="Gene3D" id="1.20.1740.10">
    <property type="entry name" value="Amino acid/polyamine transporter I"/>
    <property type="match status" value="1"/>
</dbReference>
<feature type="transmembrane region" description="Helical" evidence="6">
    <location>
        <begin position="388"/>
        <end position="412"/>
    </location>
</feature>
<feature type="transmembrane region" description="Helical" evidence="6">
    <location>
        <begin position="313"/>
        <end position="338"/>
    </location>
</feature>
<keyword evidence="8" id="KW-1185">Reference proteome</keyword>
<feature type="transmembrane region" description="Helical" evidence="6">
    <location>
        <begin position="261"/>
        <end position="281"/>
    </location>
</feature>
<name>A0A402A9L5_9CHLR</name>
<comment type="subcellular location">
    <subcellularLocation>
        <location evidence="1">Membrane</location>
        <topology evidence="1">Multi-pass membrane protein</topology>
    </subcellularLocation>
</comment>
<evidence type="ECO:0000313" key="7">
    <source>
        <dbReference type="EMBL" id="GCE15852.1"/>
    </source>
</evidence>
<gene>
    <name evidence="7" type="ORF">KTT_57110</name>
</gene>
<dbReference type="GO" id="GO:0016020">
    <property type="term" value="C:membrane"/>
    <property type="evidence" value="ECO:0007669"/>
    <property type="project" value="UniProtKB-SubCell"/>
</dbReference>
<proteinExistence type="predicted"/>
<feature type="transmembrane region" description="Helical" evidence="6">
    <location>
        <begin position="105"/>
        <end position="128"/>
    </location>
</feature>
<reference evidence="8" key="1">
    <citation type="submission" date="2018-12" db="EMBL/GenBank/DDBJ databases">
        <title>Tengunoibacter tsumagoiensis gen. nov., sp. nov., Dictyobacter kobayashii sp. nov., D. alpinus sp. nov., and D. joshuensis sp. nov. and description of Dictyobacteraceae fam. nov. within the order Ktedonobacterales isolated from Tengu-no-mugimeshi.</title>
        <authorList>
            <person name="Wang C.M."/>
            <person name="Zheng Y."/>
            <person name="Sakai Y."/>
            <person name="Toyoda A."/>
            <person name="Minakuchi Y."/>
            <person name="Abe K."/>
            <person name="Yokota A."/>
            <person name="Yabe S."/>
        </authorList>
    </citation>
    <scope>NUCLEOTIDE SEQUENCE [LARGE SCALE GENOMIC DNA]</scope>
    <source>
        <strain evidence="8">Uno3</strain>
    </source>
</reference>
<keyword evidence="5 6" id="KW-0472">Membrane</keyword>
<feature type="transmembrane region" description="Helical" evidence="6">
    <location>
        <begin position="216"/>
        <end position="240"/>
    </location>
</feature>
<feature type="transmembrane region" description="Helical" evidence="6">
    <location>
        <begin position="148"/>
        <end position="167"/>
    </location>
</feature>
<evidence type="ECO:0000313" key="8">
    <source>
        <dbReference type="Proteomes" id="UP000287352"/>
    </source>
</evidence>
<dbReference type="Pfam" id="PF13520">
    <property type="entry name" value="AA_permease_2"/>
    <property type="match status" value="1"/>
</dbReference>
<keyword evidence="2" id="KW-0813">Transport</keyword>
<dbReference type="PIRSF" id="PIRSF006060">
    <property type="entry name" value="AA_transporter"/>
    <property type="match status" value="1"/>
</dbReference>
<feature type="transmembrane region" description="Helical" evidence="6">
    <location>
        <begin position="359"/>
        <end position="382"/>
    </location>
</feature>
<feature type="transmembrane region" description="Helical" evidence="6">
    <location>
        <begin position="424"/>
        <end position="443"/>
    </location>
</feature>
<evidence type="ECO:0000256" key="2">
    <source>
        <dbReference type="ARBA" id="ARBA00022448"/>
    </source>
</evidence>
<protein>
    <submittedName>
        <fullName evidence="7">Amino acid permease</fullName>
    </submittedName>
</protein>
<feature type="transmembrane region" description="Helical" evidence="6">
    <location>
        <begin position="174"/>
        <end position="196"/>
    </location>
</feature>
<dbReference type="RefSeq" id="WP_126583258.1">
    <property type="nucleotide sequence ID" value="NZ_BIFR01000002.1"/>
</dbReference>
<dbReference type="InterPro" id="IPR002293">
    <property type="entry name" value="AA/rel_permease1"/>
</dbReference>
<sequence length="500" mass="54038">MSSVSTPPQSGDESLGQYGYKQELRRDIKRFASFAVCFSFISITTGIFSTYGTILNTGGPLGIWTWPVSVIGQLLVALVFAALAARMPIAGYSYQWMSRLTNPKIGWLIGWIAFTFLIVVTVSVDYAIASVALPALLSYTATALNEWLITAGILIIQLLLIVFSTRWTARLNNVAVGTEVIGIVVLTILLLVVGLISGGLHPDHLFSYGAISASGYFNLGTLTAVGPFFLSFLLGAYTIVGFEAAANLAEETEEAHHVVPFSIWLAVLLSGIVGMVFLIALNLASGNLKDLAASGTPVADIVTQTLGTVVGDIFLVIVTFSIFACGMVAFITATRLVWAMSRDQRFPAHTILRRVDVHTNTPLTATLLCGLLMEIVLAVFAFQSDALLNLFSASSLLPAIIYLATVIMYIVAKKKLPASKGFHLGAFEWPVIILALVWLVFELSIFRDASFAKPWLYTVIMFAIGLIYFVYLLFANPAVLSVASVSDEPQVDLIQPDVQA</sequence>
<feature type="transmembrane region" description="Helical" evidence="6">
    <location>
        <begin position="455"/>
        <end position="474"/>
    </location>
</feature>
<keyword evidence="4 6" id="KW-1133">Transmembrane helix</keyword>
<dbReference type="PANTHER" id="PTHR45649">
    <property type="entry name" value="AMINO-ACID PERMEASE BAT1"/>
    <property type="match status" value="1"/>
</dbReference>
<dbReference type="EMBL" id="BIFR01000002">
    <property type="protein sequence ID" value="GCE15852.1"/>
    <property type="molecule type" value="Genomic_DNA"/>
</dbReference>
<evidence type="ECO:0000256" key="6">
    <source>
        <dbReference type="SAM" id="Phobius"/>
    </source>
</evidence>
<accession>A0A402A9L5</accession>
<dbReference type="Proteomes" id="UP000287352">
    <property type="component" value="Unassembled WGS sequence"/>
</dbReference>